<dbReference type="InterPro" id="IPR011050">
    <property type="entry name" value="Pectin_lyase_fold/virulence"/>
</dbReference>
<dbReference type="SUPFAM" id="SSF51126">
    <property type="entry name" value="Pectin lyase-like"/>
    <property type="match status" value="2"/>
</dbReference>
<sequence>MAPPGTRIACLTLLLLSFFSLLPSAKADLQVPALSHLELNVELSSLESQHIGPQIERYDTLGAFDAPPDTHKHEKRYGSGGAYWYSQIKRQGKPVFGANASYVIWRNVKDYGAMGDGVTDDTVALNNASSDGGRCGAGCDSQTTTPAIIYFPPGTYMVSTPVIMYYYSQFVGDANNLPTIMALSNFYGIGLLDSDVYLPYGYSWWANQNNFYRQVRNFVLDISNVTPTRGIHCLHWQVAQATSLQNIVFIMAQGSLGDGNNQQGIFMDNGSGGFLEDLVFYGGGVGFFAGNQQFTCRNLTFNYCETAIFQNWNWVFLYKDITFNDCGIGMDLSQGGAVPATGSLVLQDSTFNNVAYGIITTFTSNSTPVTAGTLVLDNVLFNNTDPAVQFPNNTAIIAGNRLVESFVQGTAYSAYEAEEIIQDLTCWEPTANYSRIQQLVGRPSLPASLLTPTGTVWERSRPQYEGVPVASFISSFDFGCHGDGVQDDTANVQNFLDSIQDGQIAYFDHGAYLIRDTIQVPNNVKMQGEIWPMFLVDGSSSVFQDMTNPKPAFRVGNPGDTGTVEMVELVFETRGSAPGCIMVEWNLAGTTPTATGMWDTHWRIGGSNGTELQSYNCTKNPGKSHTANHTCIGTYMLMHITTTGSLIMSNTWGWVSDHELDLPDHNQIDIYNGRGILVESQGPVWMYGTAFEHSMLYNYNFANAKDIYAGVIQSETAYMQDNPNALDPFSPNTTYMDPTFSECYQSICYKTYGLRIFNSTYIYIYGAGLYSFFDNYDSGCLVQEGCQQFMVSMEQSEAIYLYALNTKAATNMVEVDQVALVPQEANPNGFCQCVAVFEYP</sequence>
<dbReference type="Pfam" id="PF12708">
    <property type="entry name" value="Pect-lyase_RHGA_epim"/>
    <property type="match status" value="2"/>
</dbReference>
<evidence type="ECO:0000313" key="3">
    <source>
        <dbReference type="EMBL" id="KAK4550136.1"/>
    </source>
</evidence>
<name>A0AAV9JYH5_9PEZI</name>
<dbReference type="InterPro" id="IPR039279">
    <property type="entry name" value="QRT3-like"/>
</dbReference>
<evidence type="ECO:0000259" key="2">
    <source>
        <dbReference type="Pfam" id="PF12708"/>
    </source>
</evidence>
<dbReference type="InterPro" id="IPR012334">
    <property type="entry name" value="Pectin_lyas_fold"/>
</dbReference>
<gene>
    <name evidence="3" type="ORF">LTR36_003103</name>
</gene>
<evidence type="ECO:0000313" key="4">
    <source>
        <dbReference type="Proteomes" id="UP001324427"/>
    </source>
</evidence>
<dbReference type="Proteomes" id="UP001324427">
    <property type="component" value="Unassembled WGS sequence"/>
</dbReference>
<dbReference type="FunFam" id="2.160.20.10:FF:000049">
    <property type="entry name" value="Putative exo-beta-1,3-glucanase"/>
    <property type="match status" value="1"/>
</dbReference>
<organism evidence="3 4">
    <name type="scientific">Oleoguttula mirabilis</name>
    <dbReference type="NCBI Taxonomy" id="1507867"/>
    <lineage>
        <taxon>Eukaryota</taxon>
        <taxon>Fungi</taxon>
        <taxon>Dikarya</taxon>
        <taxon>Ascomycota</taxon>
        <taxon>Pezizomycotina</taxon>
        <taxon>Dothideomycetes</taxon>
        <taxon>Dothideomycetidae</taxon>
        <taxon>Mycosphaerellales</taxon>
        <taxon>Teratosphaeriaceae</taxon>
        <taxon>Oleoguttula</taxon>
    </lineage>
</organism>
<dbReference type="InterPro" id="IPR024535">
    <property type="entry name" value="RHGA/B-epi-like_pectate_lyase"/>
</dbReference>
<dbReference type="EMBL" id="JAVFHQ010000002">
    <property type="protein sequence ID" value="KAK4550136.1"/>
    <property type="molecule type" value="Genomic_DNA"/>
</dbReference>
<dbReference type="PANTHER" id="PTHR33928">
    <property type="entry name" value="POLYGALACTURONASE QRT3"/>
    <property type="match status" value="1"/>
</dbReference>
<keyword evidence="4" id="KW-1185">Reference proteome</keyword>
<feature type="domain" description="Rhamnogalacturonase A/B/Epimerase-like pectate lyase" evidence="2">
    <location>
        <begin position="476"/>
        <end position="531"/>
    </location>
</feature>
<proteinExistence type="predicted"/>
<feature type="signal peptide" evidence="1">
    <location>
        <begin position="1"/>
        <end position="27"/>
    </location>
</feature>
<evidence type="ECO:0000256" key="1">
    <source>
        <dbReference type="SAM" id="SignalP"/>
    </source>
</evidence>
<keyword evidence="1" id="KW-0732">Signal</keyword>
<feature type="domain" description="Rhamnogalacturonase A/B/Epimerase-like pectate lyase" evidence="2">
    <location>
        <begin position="105"/>
        <end position="331"/>
    </location>
</feature>
<dbReference type="GO" id="GO:0004650">
    <property type="term" value="F:polygalacturonase activity"/>
    <property type="evidence" value="ECO:0007669"/>
    <property type="project" value="InterPro"/>
</dbReference>
<accession>A0AAV9JYH5</accession>
<dbReference type="AlphaFoldDB" id="A0AAV9JYH5"/>
<comment type="caution">
    <text evidence="3">The sequence shown here is derived from an EMBL/GenBank/DDBJ whole genome shotgun (WGS) entry which is preliminary data.</text>
</comment>
<reference evidence="3 4" key="1">
    <citation type="submission" date="2021-11" db="EMBL/GenBank/DDBJ databases">
        <title>Black yeast isolated from Biological Soil Crust.</title>
        <authorList>
            <person name="Kurbessoian T."/>
        </authorList>
    </citation>
    <scope>NUCLEOTIDE SEQUENCE [LARGE SCALE GENOMIC DNA]</scope>
    <source>
        <strain evidence="3 4">CCFEE 5522</strain>
    </source>
</reference>
<feature type="chain" id="PRO_5043664695" description="Rhamnogalacturonase A/B/Epimerase-like pectate lyase domain-containing protein" evidence="1">
    <location>
        <begin position="28"/>
        <end position="840"/>
    </location>
</feature>
<dbReference type="Gene3D" id="2.160.20.10">
    <property type="entry name" value="Single-stranded right-handed beta-helix, Pectin lyase-like"/>
    <property type="match status" value="2"/>
</dbReference>
<dbReference type="PANTHER" id="PTHR33928:SF2">
    <property type="entry name" value="PECTATE LYASE SUPERFAMILY PROTEIN DOMAIN-CONTAINING PROTEIN-RELATED"/>
    <property type="match status" value="1"/>
</dbReference>
<protein>
    <recommendedName>
        <fullName evidence="2">Rhamnogalacturonase A/B/Epimerase-like pectate lyase domain-containing protein</fullName>
    </recommendedName>
</protein>
<dbReference type="CDD" id="cd23668">
    <property type="entry name" value="GH55_beta13glucanase-like"/>
    <property type="match status" value="1"/>
</dbReference>